<sequence length="1254" mass="137356">MKRHVLHISILLLSVIFLPFSAGASSYPYISGHGVNFATGNKYVQETDVRLDGPLVLSFTRTYNSQSTEDSVLGYGWSSPFLSERLVDNNSSITLIQGDGRHVRFQPDGNGTFVSQIGPRQSIMKTGAGYQLLRVNRDIHAYDSQGLLTGIAFANGATVTCAYSGTRSVTERDARGNTVVRTLQNPPLVSVTDSLGRAIHFTYSGGRLASIVTPAGTFSYTYDRQGHLTSVQRPDGKSRRYEYSGQRLTGVIDATGLRVQTLSYDADGRVTASALAGDTDRITIAYPSALTRTITDAMNVTSTYQLDATGGVARVRSFTGPACNACGGSTGASYEYTAAQQISRVTDAEGTVTAYTYDAAGNMLTETEAAGTVLARTTTTAYTAHNQPASISRPSAVQSGGSVTTAMTYDADGNPLTLTRTGIRNGVASSATITMTYTTLGRIASIDGPRTDVNDVTSFAYYPDAAAQGHNRGQLRTVTDALGQVTTYGDYTPLGRPRTITRPDGLVSTLTYDLQGNVLTTTAGNITTSFTYDDAGRLTGMIQPGNRTTRYNYTNGFLISVTDPKGHKISWAHDAKGRVRRQDIHTSAGTQTFTLSQSYDETGNPDALLYPDNATERRYYDKNGNLVRVTEPEGVDTKYTYDALNRLLAVTRAGVASARHRYDLWDNLVAVTDARNHVTSYAYDDFGNVVRETAPDTGNSIFAYDLADNLTRRTDARGQAVTYAYDALNRPARMNWPGGSNVFSYDRGGRLARIQSGADRWNFACNALGQLISETRTMNGVVSRVRYGYSSSTGNPNALIYPSGRILRMLYNSSNQIVGLTLDHQPLISNITYLPFGPVKSFRAGNMAFNRAYDQRYQVTRMNGGSSNRRYTRDKNGRVTGITNVRTPSLAGLNATLDYATENNRLQSVIGANAGTYIYDANGNTLSDGRHAFTYDALNRLTAVSANNTVLATYTYDARNRRTSKTAGGRTIHYHYDQDSRLIGESLANGTVLREYVYLRGEPVALLEYETRPGWYFYVTDHLGTPQQLVDSRGAVVWQAACLPYGETKVLKATVQNNLRFPGQYFDAETGLHYNWNRYYNPKTGRYITADPIGLDGGMNVYAYAGGNPMNAVDPWGLATENWSNCFANCVEKERLDWDIVLSTLGGALGFSTMPKTPAELKKHFGDRASQNKWTGQPSRWAGRIGRIARNLEESNSVRSIMFTARRNIRDFGRSAIGRTLGRSALVGLIFEGYYDWGVIIRCAYVCEQNECIY</sequence>
<dbReference type="AlphaFoldDB" id="A0A0X8JQA7"/>
<evidence type="ECO:0000259" key="3">
    <source>
        <dbReference type="Pfam" id="PF25023"/>
    </source>
</evidence>
<dbReference type="Pfam" id="PF20148">
    <property type="entry name" value="DUF6531"/>
    <property type="match status" value="1"/>
</dbReference>
<dbReference type="InterPro" id="IPR050708">
    <property type="entry name" value="T6SS_VgrG/RHS"/>
</dbReference>
<dbReference type="PANTHER" id="PTHR32305">
    <property type="match status" value="1"/>
</dbReference>
<gene>
    <name evidence="4" type="ORF">AXF15_07745</name>
</gene>
<dbReference type="PRINTS" id="PR00394">
    <property type="entry name" value="RHSPROTEIN"/>
</dbReference>
<dbReference type="Pfam" id="PF25023">
    <property type="entry name" value="TEN_YD-shell"/>
    <property type="match status" value="4"/>
</dbReference>
<accession>A0A0X8JQA7</accession>
<dbReference type="Gene3D" id="2.180.10.10">
    <property type="entry name" value="RHS repeat-associated core"/>
    <property type="match status" value="4"/>
</dbReference>
<dbReference type="KEGG" id="doa:AXF15_07745"/>
<feature type="domain" description="Teneurin-like YD-shell" evidence="3">
    <location>
        <begin position="614"/>
        <end position="730"/>
    </location>
</feature>
<evidence type="ECO:0000313" key="4">
    <source>
        <dbReference type="EMBL" id="AMD93002.1"/>
    </source>
</evidence>
<keyword evidence="5" id="KW-1185">Reference proteome</keyword>
<evidence type="ECO:0000256" key="1">
    <source>
        <dbReference type="ARBA" id="ARBA00022737"/>
    </source>
</evidence>
<dbReference type="Pfam" id="PF05593">
    <property type="entry name" value="RHS_repeat"/>
    <property type="match status" value="2"/>
</dbReference>
<reference evidence="5" key="1">
    <citation type="submission" date="2016-02" db="EMBL/GenBank/DDBJ databases">
        <authorList>
            <person name="Holder M.E."/>
            <person name="Ajami N.J."/>
            <person name="Petrosino J.F."/>
        </authorList>
    </citation>
    <scope>NUCLEOTIDE SEQUENCE [LARGE SCALE GENOMIC DNA]</scope>
    <source>
        <strain evidence="5">DSM 12838</strain>
    </source>
</reference>
<dbReference type="Proteomes" id="UP000063964">
    <property type="component" value="Chromosome"/>
</dbReference>
<evidence type="ECO:0000259" key="2">
    <source>
        <dbReference type="Pfam" id="PF20148"/>
    </source>
</evidence>
<feature type="domain" description="DUF6531" evidence="2">
    <location>
        <begin position="32"/>
        <end position="105"/>
    </location>
</feature>
<dbReference type="InterPro" id="IPR045351">
    <property type="entry name" value="DUF6531"/>
</dbReference>
<name>A0A0X8JQA7_9BACT</name>
<dbReference type="PANTHER" id="PTHR32305:SF15">
    <property type="entry name" value="PROTEIN RHSA-RELATED"/>
    <property type="match status" value="1"/>
</dbReference>
<dbReference type="OrthoDB" id="5458729at2"/>
<organism evidence="4 5">
    <name type="scientific">Desulfomicrobium orale DSM 12838</name>
    <dbReference type="NCBI Taxonomy" id="888061"/>
    <lineage>
        <taxon>Bacteria</taxon>
        <taxon>Pseudomonadati</taxon>
        <taxon>Thermodesulfobacteriota</taxon>
        <taxon>Desulfovibrionia</taxon>
        <taxon>Desulfovibrionales</taxon>
        <taxon>Desulfomicrobiaceae</taxon>
        <taxon>Desulfomicrobium</taxon>
    </lineage>
</organism>
<keyword evidence="1" id="KW-0677">Repeat</keyword>
<protein>
    <submittedName>
        <fullName evidence="4">Uncharacterized protein</fullName>
    </submittedName>
</protein>
<dbReference type="InterPro" id="IPR006530">
    <property type="entry name" value="YD"/>
</dbReference>
<dbReference type="NCBIfam" id="TIGR01643">
    <property type="entry name" value="YD_repeat_2x"/>
    <property type="match status" value="7"/>
</dbReference>
<feature type="domain" description="Teneurin-like YD-shell" evidence="3">
    <location>
        <begin position="847"/>
        <end position="1091"/>
    </location>
</feature>
<feature type="domain" description="Teneurin-like YD-shell" evidence="3">
    <location>
        <begin position="743"/>
        <end position="822"/>
    </location>
</feature>
<dbReference type="InterPro" id="IPR031325">
    <property type="entry name" value="RHS_repeat"/>
</dbReference>
<evidence type="ECO:0000313" key="5">
    <source>
        <dbReference type="Proteomes" id="UP000063964"/>
    </source>
</evidence>
<dbReference type="InterPro" id="IPR022385">
    <property type="entry name" value="Rhs_assc_core"/>
</dbReference>
<dbReference type="NCBIfam" id="TIGR03696">
    <property type="entry name" value="Rhs_assc_core"/>
    <property type="match status" value="1"/>
</dbReference>
<feature type="domain" description="Teneurin-like YD-shell" evidence="3">
    <location>
        <begin position="493"/>
        <end position="581"/>
    </location>
</feature>
<proteinExistence type="predicted"/>
<dbReference type="STRING" id="888061.AXF15_07745"/>
<dbReference type="InterPro" id="IPR056823">
    <property type="entry name" value="TEN-like_YD-shell"/>
</dbReference>
<dbReference type="EMBL" id="CP014230">
    <property type="protein sequence ID" value="AMD93002.1"/>
    <property type="molecule type" value="Genomic_DNA"/>
</dbReference>